<gene>
    <name evidence="3" type="ORF">BXP70_15075</name>
</gene>
<feature type="transmembrane region" description="Helical" evidence="1">
    <location>
        <begin position="269"/>
        <end position="290"/>
    </location>
</feature>
<dbReference type="AlphaFoldDB" id="A0A243WBZ9"/>
<dbReference type="Proteomes" id="UP000194873">
    <property type="component" value="Unassembled WGS sequence"/>
</dbReference>
<feature type="transmembrane region" description="Helical" evidence="1">
    <location>
        <begin position="180"/>
        <end position="196"/>
    </location>
</feature>
<comment type="caution">
    <text evidence="3">The sequence shown here is derived from an EMBL/GenBank/DDBJ whole genome shotgun (WGS) entry which is preliminary data.</text>
</comment>
<name>A0A243WBZ9_9BACT</name>
<keyword evidence="4" id="KW-1185">Reference proteome</keyword>
<organism evidence="3 4">
    <name type="scientific">Hymenobacter crusticola</name>
    <dbReference type="NCBI Taxonomy" id="1770526"/>
    <lineage>
        <taxon>Bacteria</taxon>
        <taxon>Pseudomonadati</taxon>
        <taxon>Bacteroidota</taxon>
        <taxon>Cytophagia</taxon>
        <taxon>Cytophagales</taxon>
        <taxon>Hymenobacteraceae</taxon>
        <taxon>Hymenobacter</taxon>
    </lineage>
</organism>
<keyword evidence="1" id="KW-0472">Membrane</keyword>
<dbReference type="InterPro" id="IPR001173">
    <property type="entry name" value="Glyco_trans_2-like"/>
</dbReference>
<protein>
    <recommendedName>
        <fullName evidence="2">Glycosyltransferase 2-like domain-containing protein</fullName>
    </recommendedName>
</protein>
<dbReference type="CDD" id="cd04187">
    <property type="entry name" value="DPM1_like_bac"/>
    <property type="match status" value="1"/>
</dbReference>
<dbReference type="Pfam" id="PF00535">
    <property type="entry name" value="Glycos_transf_2"/>
    <property type="match status" value="1"/>
</dbReference>
<dbReference type="OrthoDB" id="9807778at2"/>
<keyword evidence="1" id="KW-0812">Transmembrane</keyword>
<sequence length="319" mass="36190">MPTLSIVVPCYFNEANIPVTAHELIANEALFPPEVAFEYVMVDDGSRDGTLQQLLLFQAAHPDKVRVVELAGNVGSYNAIVAGMEYATGDCLAIITADMQDPPELMVQMYDYWKKGLKLIIGNRQDREETGIQKLFSNAFHALMKRIALPNIPDGGFDFVFFDRQVSEEILRIKERNSNIFYLMVWLGYPYVNIPYVRRKRKLGKSRWTLQKKVKLLIDSIMAFSFFPIRAISVLGILLGLSALFYGIYLAVLRTIGDIQVEGWTGLMVVMLFVAAFQMIALGIIGEYVWRGLDATRKRPLYVVRQVHGQQKEAQNLPD</sequence>
<evidence type="ECO:0000313" key="4">
    <source>
        <dbReference type="Proteomes" id="UP000194873"/>
    </source>
</evidence>
<feature type="transmembrane region" description="Helical" evidence="1">
    <location>
        <begin position="216"/>
        <end position="249"/>
    </location>
</feature>
<feature type="domain" description="Glycosyltransferase 2-like" evidence="2">
    <location>
        <begin position="5"/>
        <end position="170"/>
    </location>
</feature>
<dbReference type="EMBL" id="MTSE01000007">
    <property type="protein sequence ID" value="OUJ73149.1"/>
    <property type="molecule type" value="Genomic_DNA"/>
</dbReference>
<proteinExistence type="predicted"/>
<evidence type="ECO:0000256" key="1">
    <source>
        <dbReference type="SAM" id="Phobius"/>
    </source>
</evidence>
<dbReference type="InterPro" id="IPR050256">
    <property type="entry name" value="Glycosyltransferase_2"/>
</dbReference>
<dbReference type="SUPFAM" id="SSF53448">
    <property type="entry name" value="Nucleotide-diphospho-sugar transferases"/>
    <property type="match status" value="1"/>
</dbReference>
<dbReference type="Gene3D" id="3.90.550.10">
    <property type="entry name" value="Spore Coat Polysaccharide Biosynthesis Protein SpsA, Chain A"/>
    <property type="match status" value="1"/>
</dbReference>
<accession>A0A243WBZ9</accession>
<dbReference type="PANTHER" id="PTHR48090:SF8">
    <property type="entry name" value="GLYCOSYLTRANSFERASE CSBB-RELATED"/>
    <property type="match status" value="1"/>
</dbReference>
<reference evidence="3 4" key="1">
    <citation type="submission" date="2017-01" db="EMBL/GenBank/DDBJ databases">
        <title>A new Hymenobacter.</title>
        <authorList>
            <person name="Liang Y."/>
            <person name="Feng F."/>
        </authorList>
    </citation>
    <scope>NUCLEOTIDE SEQUENCE [LARGE SCALE GENOMIC DNA]</scope>
    <source>
        <strain evidence="3">MIMBbqt21</strain>
    </source>
</reference>
<dbReference type="InterPro" id="IPR029044">
    <property type="entry name" value="Nucleotide-diphossugar_trans"/>
</dbReference>
<dbReference type="PANTHER" id="PTHR48090">
    <property type="entry name" value="UNDECAPRENYL-PHOSPHATE 4-DEOXY-4-FORMAMIDO-L-ARABINOSE TRANSFERASE-RELATED"/>
    <property type="match status" value="1"/>
</dbReference>
<evidence type="ECO:0000259" key="2">
    <source>
        <dbReference type="Pfam" id="PF00535"/>
    </source>
</evidence>
<dbReference type="RefSeq" id="WP_086594910.1">
    <property type="nucleotide sequence ID" value="NZ_MTSE01000007.1"/>
</dbReference>
<keyword evidence="1" id="KW-1133">Transmembrane helix</keyword>
<dbReference type="GO" id="GO:0005886">
    <property type="term" value="C:plasma membrane"/>
    <property type="evidence" value="ECO:0007669"/>
    <property type="project" value="TreeGrafter"/>
</dbReference>
<evidence type="ECO:0000313" key="3">
    <source>
        <dbReference type="EMBL" id="OUJ73149.1"/>
    </source>
</evidence>